<feature type="compositionally biased region" description="Basic and acidic residues" evidence="5">
    <location>
        <begin position="263"/>
        <end position="275"/>
    </location>
</feature>
<dbReference type="GO" id="GO:0098505">
    <property type="term" value="F:G-rich strand telomeric DNA binding"/>
    <property type="evidence" value="ECO:0007669"/>
    <property type="project" value="TreeGrafter"/>
</dbReference>
<evidence type="ECO:0000259" key="6">
    <source>
        <dbReference type="SMART" id="SM00976"/>
    </source>
</evidence>
<dbReference type="PANTHER" id="PTHR14513">
    <property type="entry name" value="PROTECTION OF TELOMERES 1"/>
    <property type="match status" value="1"/>
</dbReference>
<dbReference type="Gene3D" id="2.40.50.140">
    <property type="entry name" value="Nucleic acid-binding proteins"/>
    <property type="match status" value="2"/>
</dbReference>
<evidence type="ECO:0000256" key="2">
    <source>
        <dbReference type="ARBA" id="ARBA00022454"/>
    </source>
</evidence>
<name>A0A1B9IUX9_9TREE</name>
<gene>
    <name evidence="7" type="ORF">L486_03844</name>
</gene>
<reference evidence="8" key="2">
    <citation type="submission" date="2013-12" db="EMBL/GenBank/DDBJ databases">
        <title>Evolution of pathogenesis and genome organization in the Tremellales.</title>
        <authorList>
            <person name="Cuomo C."/>
            <person name="Litvintseva A."/>
            <person name="Heitman J."/>
            <person name="Chen Y."/>
            <person name="Sun S."/>
            <person name="Springer D."/>
            <person name="Dromer F."/>
            <person name="Young S."/>
            <person name="Zeng Q."/>
            <person name="Chapman S."/>
            <person name="Gujja S."/>
            <person name="Saif S."/>
            <person name="Birren B."/>
        </authorList>
    </citation>
    <scope>NUCLEOTIDE SEQUENCE [LARGE SCALE GENOMIC DNA]</scope>
    <source>
        <strain evidence="8">CBS 10435</strain>
    </source>
</reference>
<keyword evidence="8" id="KW-1185">Reference proteome</keyword>
<sequence length="1080" mass="120919">MTLPKRPRRSSTPRTVPLDHSHLVVGSTLPATHIKSRISIVWGKNASISPGDIPRVSFSVNHKFDIPVGYQPNDYVLPTENERIVRYEIKINIYHSQYNPNSQVDKLNNHVQSLSEEGYDWLISLSKKQMQIETTGMEVIKKTEGPDDGNVHIVELQAVGEREIWYDEGKKVKKIMPEIPLPSQAPDWFSSSAPTVSSPVHPTSQHQPLDTSNKGEPSRLKPLTSFPPPDLTRVPSRSSTSSHSSIPPRPTKRPSTEEEEDRQGDKRVKGILKDKEAGRIEERPIVDDGQVNEADIVKDVQKEKKKEPRTVVQLGPPGYQALIDTVISPVGSKGNEKERSSPIQQQIVVNPADVIIDERSRAETVEGIATDPEFPPISHDISPDTSPKTNLPNASANTSQSIHMAYNPISAEHIHPTPLQAMTPFRSPSTTSFNLAQALSSPSYPSLRRSTPAISQSSPVAFTPRAERERLVTARRQVQEKRRGQVQAAQAESSRAAQARLADVQRLEGSLITNGKEYTPLRHLTSGSICNITGVVVATKAVTVTKSFDHLMSVILCDPTRHACDPSANEELVVSIFRIRQSDLPTNVSPGSVMLFRGLKISMFGGKTKAQAFSSSNNTWVYLEHGKEIKYENQSLMNPPLNRLEVDRMVDLFNWYKDLHQFPFGAGTFGSDAPSRRSSLTPGVPRDAITLSQVTPATFFDAVVKIMCVVRNNHRKPDMELYVSDGTTSTSYQLRNFHNIQIQGLPNKALFILAIHDLPPSHEMPSFDVGNIVKLENVRSKLYRDALELSWSELPTSDQALQGWRRRKCMLIDEHDERARVIERRLRALKRGDIVDSPAVNTQQPILVDDFHSTFSTANQIPQPNVNFYSTLDHGTTRTDLPSRIATHLQTIHTDPIEHPLSTIGDIINNSTIPNKYRIIAQIKSIVPRSPSDNIIQAYCTHCKSSFKNGWAWCQSCNDTDGYHSEWRYRFLVVFKDEKGDELAGLVADQEATEFLPPLPPWSTSTNPNDLRKSERRRMELIGQVYNILQGAKMDGVRTKPYIDMSLEVYHILKPNAEPENGEKEKVVVGRMFGMKSVTQ</sequence>
<feature type="domain" description="Telomeric single stranded DNA binding POT1/Cdc13" evidence="6">
    <location>
        <begin position="518"/>
        <end position="657"/>
    </location>
</feature>
<evidence type="ECO:0000256" key="1">
    <source>
        <dbReference type="ARBA" id="ARBA00004574"/>
    </source>
</evidence>
<keyword evidence="2" id="KW-0158">Chromosome</keyword>
<dbReference type="STRING" id="1331196.A0A1B9IUX9"/>
<feature type="compositionally biased region" description="Low complexity" evidence="5">
    <location>
        <begin position="232"/>
        <end position="246"/>
    </location>
</feature>
<evidence type="ECO:0000256" key="3">
    <source>
        <dbReference type="ARBA" id="ARBA00022895"/>
    </source>
</evidence>
<dbReference type="OrthoDB" id="2186770at2759"/>
<dbReference type="GO" id="GO:0032210">
    <property type="term" value="P:regulation of telomere maintenance via telomerase"/>
    <property type="evidence" value="ECO:0007669"/>
    <property type="project" value="TreeGrafter"/>
</dbReference>
<feature type="region of interest" description="Disordered" evidence="5">
    <location>
        <begin position="186"/>
        <end position="275"/>
    </location>
</feature>
<dbReference type="GO" id="GO:0010521">
    <property type="term" value="F:telomerase inhibitor activity"/>
    <property type="evidence" value="ECO:0007669"/>
    <property type="project" value="TreeGrafter"/>
</dbReference>
<evidence type="ECO:0000256" key="4">
    <source>
        <dbReference type="ARBA" id="ARBA00023125"/>
    </source>
</evidence>
<dbReference type="SUPFAM" id="SSF50249">
    <property type="entry name" value="Nucleic acid-binding proteins"/>
    <property type="match status" value="1"/>
</dbReference>
<feature type="compositionally biased region" description="Polar residues" evidence="5">
    <location>
        <begin position="383"/>
        <end position="395"/>
    </location>
</feature>
<dbReference type="Proteomes" id="UP000092583">
    <property type="component" value="Unassembled WGS sequence"/>
</dbReference>
<keyword evidence="4" id="KW-0238">DNA-binding</keyword>
<feature type="compositionally biased region" description="Low complexity" evidence="5">
    <location>
        <begin position="485"/>
        <end position="495"/>
    </location>
</feature>
<dbReference type="PANTHER" id="PTHR14513:SF0">
    <property type="entry name" value="PROTECTION OF TELOMERES PROTEIN 1"/>
    <property type="match status" value="1"/>
</dbReference>
<feature type="region of interest" description="Disordered" evidence="5">
    <location>
        <begin position="444"/>
        <end position="495"/>
    </location>
</feature>
<comment type="subcellular location">
    <subcellularLocation>
        <location evidence="1">Chromosome</location>
        <location evidence="1">Telomere</location>
    </subcellularLocation>
</comment>
<organism evidence="7 8">
    <name type="scientific">Kwoniella mangroviensis CBS 10435</name>
    <dbReference type="NCBI Taxonomy" id="1331196"/>
    <lineage>
        <taxon>Eukaryota</taxon>
        <taxon>Fungi</taxon>
        <taxon>Dikarya</taxon>
        <taxon>Basidiomycota</taxon>
        <taxon>Agaricomycotina</taxon>
        <taxon>Tremellomycetes</taxon>
        <taxon>Tremellales</taxon>
        <taxon>Cryptococcaceae</taxon>
        <taxon>Kwoniella</taxon>
    </lineage>
</organism>
<dbReference type="GO" id="GO:0016233">
    <property type="term" value="P:telomere capping"/>
    <property type="evidence" value="ECO:0007669"/>
    <property type="project" value="TreeGrafter"/>
</dbReference>
<evidence type="ECO:0000313" key="8">
    <source>
        <dbReference type="Proteomes" id="UP000092583"/>
    </source>
</evidence>
<evidence type="ECO:0000256" key="5">
    <source>
        <dbReference type="SAM" id="MobiDB-lite"/>
    </source>
</evidence>
<dbReference type="InterPro" id="IPR011564">
    <property type="entry name" value="Telomer_end-bd_POT1/Cdc13"/>
</dbReference>
<dbReference type="GO" id="GO:0000783">
    <property type="term" value="C:nuclear telomere cap complex"/>
    <property type="evidence" value="ECO:0007669"/>
    <property type="project" value="TreeGrafter"/>
</dbReference>
<feature type="region of interest" description="Disordered" evidence="5">
    <location>
        <begin position="370"/>
        <end position="395"/>
    </location>
</feature>
<dbReference type="AlphaFoldDB" id="A0A1B9IUX9"/>
<dbReference type="EMBL" id="KI669461">
    <property type="protein sequence ID" value="OCF59340.1"/>
    <property type="molecule type" value="Genomic_DNA"/>
</dbReference>
<accession>A0A1B9IUX9</accession>
<proteinExistence type="predicted"/>
<keyword evidence="3" id="KW-0779">Telomere</keyword>
<dbReference type="InterPro" id="IPR028389">
    <property type="entry name" value="POT1"/>
</dbReference>
<feature type="compositionally biased region" description="Basic and acidic residues" evidence="5">
    <location>
        <begin position="465"/>
        <end position="483"/>
    </location>
</feature>
<evidence type="ECO:0000313" key="7">
    <source>
        <dbReference type="EMBL" id="OCF59340.1"/>
    </source>
</evidence>
<protein>
    <recommendedName>
        <fullName evidence="6">Telomeric single stranded DNA binding POT1/Cdc13 domain-containing protein</fullName>
    </recommendedName>
</protein>
<dbReference type="SMART" id="SM00976">
    <property type="entry name" value="Telo_bind"/>
    <property type="match status" value="1"/>
</dbReference>
<feature type="compositionally biased region" description="Polar residues" evidence="5">
    <location>
        <begin position="189"/>
        <end position="215"/>
    </location>
</feature>
<dbReference type="InterPro" id="IPR012340">
    <property type="entry name" value="NA-bd_OB-fold"/>
</dbReference>
<reference evidence="7 8" key="1">
    <citation type="submission" date="2013-07" db="EMBL/GenBank/DDBJ databases">
        <title>The Genome Sequence of Kwoniella mangroviensis CBS10435.</title>
        <authorList>
            <consortium name="The Broad Institute Genome Sequencing Platform"/>
            <person name="Cuomo C."/>
            <person name="Litvintseva A."/>
            <person name="Chen Y."/>
            <person name="Heitman J."/>
            <person name="Sun S."/>
            <person name="Springer D."/>
            <person name="Dromer F."/>
            <person name="Young S.K."/>
            <person name="Zeng Q."/>
            <person name="Gargeya S."/>
            <person name="Fitzgerald M."/>
            <person name="Abouelleil A."/>
            <person name="Alvarado L."/>
            <person name="Berlin A.M."/>
            <person name="Chapman S.B."/>
            <person name="Dewar J."/>
            <person name="Goldberg J."/>
            <person name="Griggs A."/>
            <person name="Gujja S."/>
            <person name="Hansen M."/>
            <person name="Howarth C."/>
            <person name="Imamovic A."/>
            <person name="Larimer J."/>
            <person name="McCowan C."/>
            <person name="Murphy C."/>
            <person name="Pearson M."/>
            <person name="Priest M."/>
            <person name="Roberts A."/>
            <person name="Saif S."/>
            <person name="Shea T."/>
            <person name="Sykes S."/>
            <person name="Wortman J."/>
            <person name="Nusbaum C."/>
            <person name="Birren B."/>
        </authorList>
    </citation>
    <scope>NUCLEOTIDE SEQUENCE [LARGE SCALE GENOMIC DNA]</scope>
    <source>
        <strain evidence="7 8">CBS 10435</strain>
    </source>
</reference>